<dbReference type="EMBL" id="CP036261">
    <property type="protein sequence ID" value="QDS88136.1"/>
    <property type="molecule type" value="Genomic_DNA"/>
</dbReference>
<accession>A0A517LZT4</accession>
<reference evidence="1 2" key="1">
    <citation type="submission" date="2019-02" db="EMBL/GenBank/DDBJ databases">
        <title>Deep-cultivation of Planctomycetes and their phenomic and genomic characterization uncovers novel biology.</title>
        <authorList>
            <person name="Wiegand S."/>
            <person name="Jogler M."/>
            <person name="Boedeker C."/>
            <person name="Pinto D."/>
            <person name="Vollmers J."/>
            <person name="Rivas-Marin E."/>
            <person name="Kohn T."/>
            <person name="Peeters S.H."/>
            <person name="Heuer A."/>
            <person name="Rast P."/>
            <person name="Oberbeckmann S."/>
            <person name="Bunk B."/>
            <person name="Jeske O."/>
            <person name="Meyerdierks A."/>
            <person name="Storesund J.E."/>
            <person name="Kallscheuer N."/>
            <person name="Luecker S."/>
            <person name="Lage O.M."/>
            <person name="Pohl T."/>
            <person name="Merkel B.J."/>
            <person name="Hornburger P."/>
            <person name="Mueller R.-W."/>
            <person name="Bruemmer F."/>
            <person name="Labrenz M."/>
            <person name="Spormann A.M."/>
            <person name="Op den Camp H."/>
            <person name="Overmann J."/>
            <person name="Amann R."/>
            <person name="Jetten M.S.M."/>
            <person name="Mascher T."/>
            <person name="Medema M.H."/>
            <person name="Devos D.P."/>
            <person name="Kaster A.-K."/>
            <person name="Ovreas L."/>
            <person name="Rohde M."/>
            <person name="Galperin M.Y."/>
            <person name="Jogler C."/>
        </authorList>
    </citation>
    <scope>NUCLEOTIDE SEQUENCE [LARGE SCALE GENOMIC DNA]</scope>
    <source>
        <strain evidence="1 2">EC9</strain>
    </source>
</reference>
<evidence type="ECO:0000313" key="1">
    <source>
        <dbReference type="EMBL" id="QDS88136.1"/>
    </source>
</evidence>
<organism evidence="1 2">
    <name type="scientific">Rosistilla ulvae</name>
    <dbReference type="NCBI Taxonomy" id="1930277"/>
    <lineage>
        <taxon>Bacteria</taxon>
        <taxon>Pseudomonadati</taxon>
        <taxon>Planctomycetota</taxon>
        <taxon>Planctomycetia</taxon>
        <taxon>Pirellulales</taxon>
        <taxon>Pirellulaceae</taxon>
        <taxon>Rosistilla</taxon>
    </lineage>
</organism>
<proteinExistence type="predicted"/>
<sequence>MQSTSKLNTQLTGVSWSAALCGLLLAAIGCSGEVGPVEAGGQVTMSSSPLANANVVFSPIGGGIAAQGTTDAQGTFELVSADGTHGVMPGEYQVSISTYRRGDPRENIADSAETVPAKYNEQSTMREHVSVDAENQFQFELVP</sequence>
<keyword evidence="2" id="KW-1185">Reference proteome</keyword>
<dbReference type="Proteomes" id="UP000319557">
    <property type="component" value="Chromosome"/>
</dbReference>
<dbReference type="PROSITE" id="PS51257">
    <property type="entry name" value="PROKAR_LIPOPROTEIN"/>
    <property type="match status" value="1"/>
</dbReference>
<dbReference type="AlphaFoldDB" id="A0A517LZT4"/>
<gene>
    <name evidence="1" type="ORF">EC9_23230</name>
</gene>
<dbReference type="OrthoDB" id="285633at2"/>
<dbReference type="SUPFAM" id="SSF49478">
    <property type="entry name" value="Cna protein B-type domain"/>
    <property type="match status" value="1"/>
</dbReference>
<evidence type="ECO:0008006" key="3">
    <source>
        <dbReference type="Google" id="ProtNLM"/>
    </source>
</evidence>
<dbReference type="KEGG" id="ruv:EC9_23230"/>
<evidence type="ECO:0000313" key="2">
    <source>
        <dbReference type="Proteomes" id="UP000319557"/>
    </source>
</evidence>
<name>A0A517LZT4_9BACT</name>
<dbReference type="RefSeq" id="WP_145345113.1">
    <property type="nucleotide sequence ID" value="NZ_CP036261.1"/>
</dbReference>
<protein>
    <recommendedName>
        <fullName evidence="3">Carboxypeptidase regulatory-like domain-containing protein</fullName>
    </recommendedName>
</protein>